<dbReference type="EMBL" id="CSAE01000030">
    <property type="protein sequence ID" value="COV09360.1"/>
    <property type="molecule type" value="Genomic_DNA"/>
</dbReference>
<proteinExistence type="predicted"/>
<protein>
    <submittedName>
        <fullName evidence="1">Uncharacterized protein</fullName>
    </submittedName>
</protein>
<evidence type="ECO:0000313" key="1">
    <source>
        <dbReference type="EMBL" id="COV09360.1"/>
    </source>
</evidence>
<organism evidence="1 2">
    <name type="scientific">Mycobacterium tuberculosis</name>
    <dbReference type="NCBI Taxonomy" id="1773"/>
    <lineage>
        <taxon>Bacteria</taxon>
        <taxon>Bacillati</taxon>
        <taxon>Actinomycetota</taxon>
        <taxon>Actinomycetes</taxon>
        <taxon>Mycobacteriales</taxon>
        <taxon>Mycobacteriaceae</taxon>
        <taxon>Mycobacterium</taxon>
        <taxon>Mycobacterium tuberculosis complex</taxon>
    </lineage>
</organism>
<dbReference type="AlphaFoldDB" id="A0A0U0QLW1"/>
<evidence type="ECO:0000313" key="2">
    <source>
        <dbReference type="Proteomes" id="UP000038802"/>
    </source>
</evidence>
<gene>
    <name evidence="1" type="ORF">ERS007703_00503</name>
</gene>
<name>A0A0U0QLW1_MYCTX</name>
<dbReference type="Proteomes" id="UP000038802">
    <property type="component" value="Unassembled WGS sequence"/>
</dbReference>
<sequence length="132" mass="15077">MRGDTCLVIGGAPPVEPPTTLGRLERRRHPLPAVTLGLDVVVGIEQHRRRPRRRRVPRDHRRRTALADNPHVVKTGLRQQVCHRTRAAVNLVAPIWVGPHRFDADQLLEITPHRRQHLTDALNQLASRRRVA</sequence>
<reference evidence="2" key="1">
    <citation type="submission" date="2015-03" db="EMBL/GenBank/DDBJ databases">
        <authorList>
            <consortium name="Pathogen Informatics"/>
        </authorList>
    </citation>
    <scope>NUCLEOTIDE SEQUENCE [LARGE SCALE GENOMIC DNA]</scope>
    <source>
        <strain evidence="2">K00500041</strain>
    </source>
</reference>
<accession>A0A0U0QLW1</accession>